<dbReference type="Proteomes" id="UP000321892">
    <property type="component" value="Chromosome"/>
</dbReference>
<reference evidence="1 2" key="1">
    <citation type="submission" date="2019-07" db="EMBL/GenBank/DDBJ databases">
        <title>Complete Genome Sequence of Leptotrichia hofstadii Strain JCM16775.</title>
        <authorList>
            <person name="Watanabe S."/>
            <person name="Cui L."/>
        </authorList>
    </citation>
    <scope>NUCLEOTIDE SEQUENCE [LARGE SCALE GENOMIC DNA]</scope>
    <source>
        <strain evidence="1 2">JCM16775</strain>
    </source>
</reference>
<proteinExistence type="predicted"/>
<name>A0A510JJ43_9FUSO</name>
<dbReference type="EMBL" id="AP019823">
    <property type="protein sequence ID" value="BBM37863.1"/>
    <property type="molecule type" value="Genomic_DNA"/>
</dbReference>
<dbReference type="KEGG" id="lhf:JCM16775_0558"/>
<keyword evidence="2" id="KW-1185">Reference proteome</keyword>
<accession>A0A510JJ43</accession>
<gene>
    <name evidence="1" type="ORF">JCM16775_0558</name>
</gene>
<evidence type="ECO:0000313" key="1">
    <source>
        <dbReference type="EMBL" id="BBM37863.1"/>
    </source>
</evidence>
<evidence type="ECO:0000313" key="2">
    <source>
        <dbReference type="Proteomes" id="UP000321892"/>
    </source>
</evidence>
<organism evidence="1 2">
    <name type="scientific">Leptotrichia hofstadii</name>
    <dbReference type="NCBI Taxonomy" id="157688"/>
    <lineage>
        <taxon>Bacteria</taxon>
        <taxon>Fusobacteriati</taxon>
        <taxon>Fusobacteriota</taxon>
        <taxon>Fusobacteriia</taxon>
        <taxon>Fusobacteriales</taxon>
        <taxon>Leptotrichiaceae</taxon>
        <taxon>Leptotrichia</taxon>
    </lineage>
</organism>
<dbReference type="AlphaFoldDB" id="A0A510JJ43"/>
<sequence length="72" mass="8747">MKKVTEYLFGTVLPCFVKNWQKKYATLVIAYLKRSFEEKSFHFFYWSDMIIQDNSYNKVFKNFVLSLNNDND</sequence>
<protein>
    <submittedName>
        <fullName evidence="1">Uncharacterized protein</fullName>
    </submittedName>
</protein>